<dbReference type="eggNOG" id="KOG4049">
    <property type="taxonomic scope" value="Eukaryota"/>
</dbReference>
<dbReference type="Pfam" id="PF10248">
    <property type="entry name" value="Mlf1IP"/>
    <property type="match status" value="1"/>
</dbReference>
<sequence length="408" mass="44379">MSMFGALMGDIDDDLGFMNNHMNHHMNAMNMQMRSMNRLMNSFMPDPFNMLAPSPFDAGFQQGALMDRSQQAMAPMGGGLFGFPAMPNFNRLLNADIGANNGASFCQSTVMTMSSGPDGRPQIYQASSSTKTGPGGVRETRKTVQDSRTGMKKMAIGHHIGERAHIIEKEQDLRSGQLEERQEFINLDEEEAEQFDREFTTRATRGIMPHGNGGMQAITAGPAANNSTLTIEPLDDDDDDDDCVIQEPTRSAGRQLPALPATPIAPHTSDTAAAATTSPRRVTATTTAAAANSPPVYDLTNNNNIYHYVNASSSRRAYLRNGQHLATPRRPLRTPSSSPLATVSSVSHSIAATPSIHPHPYAANHVAARRQQRLKHHHHQQSNSNSSSNGGEDANEPRLKSAKRNKPQ</sequence>
<evidence type="ECO:0000256" key="4">
    <source>
        <dbReference type="ARBA" id="ARBA00022553"/>
    </source>
</evidence>
<keyword evidence="3" id="KW-0963">Cytoplasm</keyword>
<dbReference type="EMBL" id="CH916375">
    <property type="protein sequence ID" value="EDV98087.1"/>
    <property type="molecule type" value="Genomic_DNA"/>
</dbReference>
<dbReference type="OrthoDB" id="8707547at2759"/>
<organism evidence="7">
    <name type="scientific">Drosophila grimshawi</name>
    <name type="common">Hawaiian fruit fly</name>
    <name type="synonym">Idiomyia grimshawi</name>
    <dbReference type="NCBI Taxonomy" id="7222"/>
    <lineage>
        <taxon>Eukaryota</taxon>
        <taxon>Metazoa</taxon>
        <taxon>Ecdysozoa</taxon>
        <taxon>Arthropoda</taxon>
        <taxon>Hexapoda</taxon>
        <taxon>Insecta</taxon>
        <taxon>Pterygota</taxon>
        <taxon>Neoptera</taxon>
        <taxon>Endopterygota</taxon>
        <taxon>Diptera</taxon>
        <taxon>Brachycera</taxon>
        <taxon>Muscomorpha</taxon>
        <taxon>Ephydroidea</taxon>
        <taxon>Drosophilidae</taxon>
        <taxon>Drosophila</taxon>
        <taxon>Hawaiian Drosophila</taxon>
    </lineage>
</organism>
<dbReference type="FunCoup" id="B4JVU9">
    <property type="interactions" value="35"/>
</dbReference>
<feature type="region of interest" description="Disordered" evidence="5">
    <location>
        <begin position="367"/>
        <end position="408"/>
    </location>
</feature>
<dbReference type="Proteomes" id="UP000001070">
    <property type="component" value="Unassembled WGS sequence"/>
</dbReference>
<dbReference type="GO" id="GO:0005737">
    <property type="term" value="C:cytoplasm"/>
    <property type="evidence" value="ECO:0007669"/>
    <property type="project" value="UniProtKB-SubCell"/>
</dbReference>
<reference evidence="6 7" key="1">
    <citation type="journal article" date="2007" name="Nature">
        <title>Evolution of genes and genomes on the Drosophila phylogeny.</title>
        <authorList>
            <consortium name="Drosophila 12 Genomes Consortium"/>
            <person name="Clark A.G."/>
            <person name="Eisen M.B."/>
            <person name="Smith D.R."/>
            <person name="Bergman C.M."/>
            <person name="Oliver B."/>
            <person name="Markow T.A."/>
            <person name="Kaufman T.C."/>
            <person name="Kellis M."/>
            <person name="Gelbart W."/>
            <person name="Iyer V.N."/>
            <person name="Pollard D.A."/>
            <person name="Sackton T.B."/>
            <person name="Larracuente A.M."/>
            <person name="Singh N.D."/>
            <person name="Abad J.P."/>
            <person name="Abt D.N."/>
            <person name="Adryan B."/>
            <person name="Aguade M."/>
            <person name="Akashi H."/>
            <person name="Anderson W.W."/>
            <person name="Aquadro C.F."/>
            <person name="Ardell D.H."/>
            <person name="Arguello R."/>
            <person name="Artieri C.G."/>
            <person name="Barbash D.A."/>
            <person name="Barker D."/>
            <person name="Barsanti P."/>
            <person name="Batterham P."/>
            <person name="Batzoglou S."/>
            <person name="Begun D."/>
            <person name="Bhutkar A."/>
            <person name="Blanco E."/>
            <person name="Bosak S.A."/>
            <person name="Bradley R.K."/>
            <person name="Brand A.D."/>
            <person name="Brent M.R."/>
            <person name="Brooks A.N."/>
            <person name="Brown R.H."/>
            <person name="Butlin R.K."/>
            <person name="Caggese C."/>
            <person name="Calvi B.R."/>
            <person name="Bernardo de Carvalho A."/>
            <person name="Caspi A."/>
            <person name="Castrezana S."/>
            <person name="Celniker S.E."/>
            <person name="Chang J.L."/>
            <person name="Chapple C."/>
            <person name="Chatterji S."/>
            <person name="Chinwalla A."/>
            <person name="Civetta A."/>
            <person name="Clifton S.W."/>
            <person name="Comeron J.M."/>
            <person name="Costello J.C."/>
            <person name="Coyne J.A."/>
            <person name="Daub J."/>
            <person name="David R.G."/>
            <person name="Delcher A.L."/>
            <person name="Delehaunty K."/>
            <person name="Do C.B."/>
            <person name="Ebling H."/>
            <person name="Edwards K."/>
            <person name="Eickbush T."/>
            <person name="Evans J.D."/>
            <person name="Filipski A."/>
            <person name="Findeiss S."/>
            <person name="Freyhult E."/>
            <person name="Fulton L."/>
            <person name="Fulton R."/>
            <person name="Garcia A.C."/>
            <person name="Gardiner A."/>
            <person name="Garfield D.A."/>
            <person name="Garvin B.E."/>
            <person name="Gibson G."/>
            <person name="Gilbert D."/>
            <person name="Gnerre S."/>
            <person name="Godfrey J."/>
            <person name="Good R."/>
            <person name="Gotea V."/>
            <person name="Gravely B."/>
            <person name="Greenberg A.J."/>
            <person name="Griffiths-Jones S."/>
            <person name="Gross S."/>
            <person name="Guigo R."/>
            <person name="Gustafson E.A."/>
            <person name="Haerty W."/>
            <person name="Hahn M.W."/>
            <person name="Halligan D.L."/>
            <person name="Halpern A.L."/>
            <person name="Halter G.M."/>
            <person name="Han M.V."/>
            <person name="Heger A."/>
            <person name="Hillier L."/>
            <person name="Hinrichs A.S."/>
            <person name="Holmes I."/>
            <person name="Hoskins R.A."/>
            <person name="Hubisz M.J."/>
            <person name="Hultmark D."/>
            <person name="Huntley M.A."/>
            <person name="Jaffe D.B."/>
            <person name="Jagadeeshan S."/>
            <person name="Jeck W.R."/>
            <person name="Johnson J."/>
            <person name="Jones C.D."/>
            <person name="Jordan W.C."/>
            <person name="Karpen G.H."/>
            <person name="Kataoka E."/>
            <person name="Keightley P.D."/>
            <person name="Kheradpour P."/>
            <person name="Kirkness E.F."/>
            <person name="Koerich L.B."/>
            <person name="Kristiansen K."/>
            <person name="Kudrna D."/>
            <person name="Kulathinal R.J."/>
            <person name="Kumar S."/>
            <person name="Kwok R."/>
            <person name="Lander E."/>
            <person name="Langley C.H."/>
            <person name="Lapoint R."/>
            <person name="Lazzaro B.P."/>
            <person name="Lee S.J."/>
            <person name="Levesque L."/>
            <person name="Li R."/>
            <person name="Lin C.F."/>
            <person name="Lin M.F."/>
            <person name="Lindblad-Toh K."/>
            <person name="Llopart A."/>
            <person name="Long M."/>
            <person name="Low L."/>
            <person name="Lozovsky E."/>
            <person name="Lu J."/>
            <person name="Luo M."/>
            <person name="Machado C.A."/>
            <person name="Makalowski W."/>
            <person name="Marzo M."/>
            <person name="Matsuda M."/>
            <person name="Matzkin L."/>
            <person name="McAllister B."/>
            <person name="McBride C.S."/>
            <person name="McKernan B."/>
            <person name="McKernan K."/>
            <person name="Mendez-Lago M."/>
            <person name="Minx P."/>
            <person name="Mollenhauer M.U."/>
            <person name="Montooth K."/>
            <person name="Mount S.M."/>
            <person name="Mu X."/>
            <person name="Myers E."/>
            <person name="Negre B."/>
            <person name="Newfeld S."/>
            <person name="Nielsen R."/>
            <person name="Noor M.A."/>
            <person name="O'Grady P."/>
            <person name="Pachter L."/>
            <person name="Papaceit M."/>
            <person name="Parisi M.J."/>
            <person name="Parisi M."/>
            <person name="Parts L."/>
            <person name="Pedersen J.S."/>
            <person name="Pesole G."/>
            <person name="Phillippy A.M."/>
            <person name="Ponting C.P."/>
            <person name="Pop M."/>
            <person name="Porcelli D."/>
            <person name="Powell J.R."/>
            <person name="Prohaska S."/>
            <person name="Pruitt K."/>
            <person name="Puig M."/>
            <person name="Quesneville H."/>
            <person name="Ram K.R."/>
            <person name="Rand D."/>
            <person name="Rasmussen M.D."/>
            <person name="Reed L.K."/>
            <person name="Reenan R."/>
            <person name="Reily A."/>
            <person name="Remington K.A."/>
            <person name="Rieger T.T."/>
            <person name="Ritchie M.G."/>
            <person name="Robin C."/>
            <person name="Rogers Y.H."/>
            <person name="Rohde C."/>
            <person name="Rozas J."/>
            <person name="Rubenfield M.J."/>
            <person name="Ruiz A."/>
            <person name="Russo S."/>
            <person name="Salzberg S.L."/>
            <person name="Sanchez-Gracia A."/>
            <person name="Saranga D.J."/>
            <person name="Sato H."/>
            <person name="Schaeffer S.W."/>
            <person name="Schatz M.C."/>
            <person name="Schlenke T."/>
            <person name="Schwartz R."/>
            <person name="Segarra C."/>
            <person name="Singh R.S."/>
            <person name="Sirot L."/>
            <person name="Sirota M."/>
            <person name="Sisneros N.B."/>
            <person name="Smith C.D."/>
            <person name="Smith T.F."/>
            <person name="Spieth J."/>
            <person name="Stage D.E."/>
            <person name="Stark A."/>
            <person name="Stephan W."/>
            <person name="Strausberg R.L."/>
            <person name="Strempel S."/>
            <person name="Sturgill D."/>
            <person name="Sutton G."/>
            <person name="Sutton G.G."/>
            <person name="Tao W."/>
            <person name="Teichmann S."/>
            <person name="Tobari Y.N."/>
            <person name="Tomimura Y."/>
            <person name="Tsolas J.M."/>
            <person name="Valente V.L."/>
            <person name="Venter E."/>
            <person name="Venter J.C."/>
            <person name="Vicario S."/>
            <person name="Vieira F.G."/>
            <person name="Vilella A.J."/>
            <person name="Villasante A."/>
            <person name="Walenz B."/>
            <person name="Wang J."/>
            <person name="Wasserman M."/>
            <person name="Watts T."/>
            <person name="Wilson D."/>
            <person name="Wilson R.K."/>
            <person name="Wing R.A."/>
            <person name="Wolfner M.F."/>
            <person name="Wong A."/>
            <person name="Wong G.K."/>
            <person name="Wu C.I."/>
            <person name="Wu G."/>
            <person name="Yamamoto D."/>
            <person name="Yang H.P."/>
            <person name="Yang S.P."/>
            <person name="Yorke J.A."/>
            <person name="Yoshida K."/>
            <person name="Zdobnov E."/>
            <person name="Zhang P."/>
            <person name="Zhang Y."/>
            <person name="Zimin A.V."/>
            <person name="Baldwin J."/>
            <person name="Abdouelleil A."/>
            <person name="Abdulkadir J."/>
            <person name="Abebe A."/>
            <person name="Abera B."/>
            <person name="Abreu J."/>
            <person name="Acer S.C."/>
            <person name="Aftuck L."/>
            <person name="Alexander A."/>
            <person name="An P."/>
            <person name="Anderson E."/>
            <person name="Anderson S."/>
            <person name="Arachi H."/>
            <person name="Azer M."/>
            <person name="Bachantsang P."/>
            <person name="Barry A."/>
            <person name="Bayul T."/>
            <person name="Berlin A."/>
            <person name="Bessette D."/>
            <person name="Bloom T."/>
            <person name="Blye J."/>
            <person name="Boguslavskiy L."/>
            <person name="Bonnet C."/>
            <person name="Boukhgalter B."/>
            <person name="Bourzgui I."/>
            <person name="Brown A."/>
            <person name="Cahill P."/>
            <person name="Channer S."/>
            <person name="Cheshatsang Y."/>
            <person name="Chuda L."/>
            <person name="Citroen M."/>
            <person name="Collymore A."/>
            <person name="Cooke P."/>
            <person name="Costello M."/>
            <person name="D'Aco K."/>
            <person name="Daza R."/>
            <person name="De Haan G."/>
            <person name="DeGray S."/>
            <person name="DeMaso C."/>
            <person name="Dhargay N."/>
            <person name="Dooley K."/>
            <person name="Dooley E."/>
            <person name="Doricent M."/>
            <person name="Dorje P."/>
            <person name="Dorjee K."/>
            <person name="Dupes A."/>
            <person name="Elong R."/>
            <person name="Falk J."/>
            <person name="Farina A."/>
            <person name="Faro S."/>
            <person name="Ferguson D."/>
            <person name="Fisher S."/>
            <person name="Foley C.D."/>
            <person name="Franke A."/>
            <person name="Friedrich D."/>
            <person name="Gadbois L."/>
            <person name="Gearin G."/>
            <person name="Gearin C.R."/>
            <person name="Giannoukos G."/>
            <person name="Goode T."/>
            <person name="Graham J."/>
            <person name="Grandbois E."/>
            <person name="Grewal S."/>
            <person name="Gyaltsen K."/>
            <person name="Hafez N."/>
            <person name="Hagos B."/>
            <person name="Hall J."/>
            <person name="Henson C."/>
            <person name="Hollinger A."/>
            <person name="Honan T."/>
            <person name="Huard M.D."/>
            <person name="Hughes L."/>
            <person name="Hurhula B."/>
            <person name="Husby M.E."/>
            <person name="Kamat A."/>
            <person name="Kanga B."/>
            <person name="Kashin S."/>
            <person name="Khazanovich D."/>
            <person name="Kisner P."/>
            <person name="Lance K."/>
            <person name="Lara M."/>
            <person name="Lee W."/>
            <person name="Lennon N."/>
            <person name="Letendre F."/>
            <person name="LeVine R."/>
            <person name="Lipovsky A."/>
            <person name="Liu X."/>
            <person name="Liu J."/>
            <person name="Liu S."/>
            <person name="Lokyitsang T."/>
            <person name="Lokyitsang Y."/>
            <person name="Lubonja R."/>
            <person name="Lui A."/>
            <person name="MacDonald P."/>
            <person name="Magnisalis V."/>
            <person name="Maru K."/>
            <person name="Matthews C."/>
            <person name="McCusker W."/>
            <person name="McDonough S."/>
            <person name="Mehta T."/>
            <person name="Meldrim J."/>
            <person name="Meneus L."/>
            <person name="Mihai O."/>
            <person name="Mihalev A."/>
            <person name="Mihova T."/>
            <person name="Mittelman R."/>
            <person name="Mlenga V."/>
            <person name="Montmayeur A."/>
            <person name="Mulrain L."/>
            <person name="Navidi A."/>
            <person name="Naylor J."/>
            <person name="Negash T."/>
            <person name="Nguyen T."/>
            <person name="Nguyen N."/>
            <person name="Nicol R."/>
            <person name="Norbu C."/>
            <person name="Norbu N."/>
            <person name="Novod N."/>
            <person name="O'Neill B."/>
            <person name="Osman S."/>
            <person name="Markiewicz E."/>
            <person name="Oyono O.L."/>
            <person name="Patti C."/>
            <person name="Phunkhang P."/>
            <person name="Pierre F."/>
            <person name="Priest M."/>
            <person name="Raghuraman S."/>
            <person name="Rege F."/>
            <person name="Reyes R."/>
            <person name="Rise C."/>
            <person name="Rogov P."/>
            <person name="Ross K."/>
            <person name="Ryan E."/>
            <person name="Settipalli S."/>
            <person name="Shea T."/>
            <person name="Sherpa N."/>
            <person name="Shi L."/>
            <person name="Shih D."/>
            <person name="Sparrow T."/>
            <person name="Spaulding J."/>
            <person name="Stalker J."/>
            <person name="Stange-Thomann N."/>
            <person name="Stavropoulos S."/>
            <person name="Stone C."/>
            <person name="Strader C."/>
            <person name="Tesfaye S."/>
            <person name="Thomson T."/>
            <person name="Thoulutsang Y."/>
            <person name="Thoulutsang D."/>
            <person name="Topham K."/>
            <person name="Topping I."/>
            <person name="Tsamla T."/>
            <person name="Vassiliev H."/>
            <person name="Vo A."/>
            <person name="Wangchuk T."/>
            <person name="Wangdi T."/>
            <person name="Weiand M."/>
            <person name="Wilkinson J."/>
            <person name="Wilson A."/>
            <person name="Yadav S."/>
            <person name="Young G."/>
            <person name="Yu Q."/>
            <person name="Zembek L."/>
            <person name="Zhong D."/>
            <person name="Zimmer A."/>
            <person name="Zwirko Z."/>
            <person name="Jaffe D.B."/>
            <person name="Alvarez P."/>
            <person name="Brockman W."/>
            <person name="Butler J."/>
            <person name="Chin C."/>
            <person name="Gnerre S."/>
            <person name="Grabherr M."/>
            <person name="Kleber M."/>
            <person name="Mauceli E."/>
            <person name="MacCallum I."/>
        </authorList>
    </citation>
    <scope>NUCLEOTIDE SEQUENCE [LARGE SCALE GENOMIC DNA]</scope>
    <source>
        <strain evidence="7">Tucson 15287-2541.00</strain>
    </source>
</reference>
<evidence type="ECO:0000256" key="5">
    <source>
        <dbReference type="SAM" id="MobiDB-lite"/>
    </source>
</evidence>
<feature type="compositionally biased region" description="Low complexity" evidence="5">
    <location>
        <begin position="265"/>
        <end position="280"/>
    </location>
</feature>
<dbReference type="PhylomeDB" id="B4JVU9"/>
<dbReference type="InterPro" id="IPR019376">
    <property type="entry name" value="Myeloid_leukemia_factor"/>
</dbReference>
<dbReference type="InParanoid" id="B4JVU9"/>
<feature type="compositionally biased region" description="Acidic residues" evidence="5">
    <location>
        <begin position="233"/>
        <end position="244"/>
    </location>
</feature>
<name>B4JVU9_DROGR</name>
<dbReference type="PANTHER" id="PTHR13105">
    <property type="entry name" value="MYELOID LEUKEMIA FACTOR"/>
    <property type="match status" value="1"/>
</dbReference>
<evidence type="ECO:0000256" key="2">
    <source>
        <dbReference type="ARBA" id="ARBA00008332"/>
    </source>
</evidence>
<evidence type="ECO:0000313" key="7">
    <source>
        <dbReference type="Proteomes" id="UP000001070"/>
    </source>
</evidence>
<dbReference type="HOGENOM" id="CLU_063313_2_0_1"/>
<dbReference type="AlphaFoldDB" id="B4JVU9"/>
<proteinExistence type="inferred from homology"/>
<evidence type="ECO:0000313" key="6">
    <source>
        <dbReference type="EMBL" id="EDV98087.1"/>
    </source>
</evidence>
<feature type="region of interest" description="Disordered" evidence="5">
    <location>
        <begin position="226"/>
        <end position="280"/>
    </location>
</feature>
<dbReference type="STRING" id="7222.B4JVU9"/>
<protein>
    <submittedName>
        <fullName evidence="6">GH22871</fullName>
    </submittedName>
</protein>
<keyword evidence="4" id="KW-0597">Phosphoprotein</keyword>
<comment type="subcellular location">
    <subcellularLocation>
        <location evidence="1">Cytoplasm</location>
    </subcellularLocation>
</comment>
<dbReference type="KEGG" id="dgr:6568941"/>
<gene>
    <name evidence="6" type="primary">Dgri\GH22871</name>
    <name evidence="6" type="ORF">Dgri_GH22871</name>
</gene>
<feature type="compositionally biased region" description="Basic residues" evidence="5">
    <location>
        <begin position="367"/>
        <end position="380"/>
    </location>
</feature>
<keyword evidence="7" id="KW-1185">Reference proteome</keyword>
<comment type="similarity">
    <text evidence="2">Belongs to the MLF family.</text>
</comment>
<evidence type="ECO:0000256" key="1">
    <source>
        <dbReference type="ARBA" id="ARBA00004496"/>
    </source>
</evidence>
<dbReference type="OMA" id="HHHTENG"/>
<feature type="region of interest" description="Disordered" evidence="5">
    <location>
        <begin position="125"/>
        <end position="149"/>
    </location>
</feature>
<accession>B4JVU9</accession>
<evidence type="ECO:0000256" key="3">
    <source>
        <dbReference type="ARBA" id="ARBA00022490"/>
    </source>
</evidence>
<feature type="region of interest" description="Disordered" evidence="5">
    <location>
        <begin position="326"/>
        <end position="346"/>
    </location>
</feature>